<reference evidence="1 2" key="1">
    <citation type="journal article" date="2020" name="Mol. Biol. Evol.">
        <title>Distinct Expression and Methylation Patterns for Genes with Different Fates following a Single Whole-Genome Duplication in Flowering Plants.</title>
        <authorList>
            <person name="Shi T."/>
            <person name="Rahmani R.S."/>
            <person name="Gugger P.F."/>
            <person name="Wang M."/>
            <person name="Li H."/>
            <person name="Zhang Y."/>
            <person name="Li Z."/>
            <person name="Wang Q."/>
            <person name="Van de Peer Y."/>
            <person name="Marchal K."/>
            <person name="Chen J."/>
        </authorList>
    </citation>
    <scope>NUCLEOTIDE SEQUENCE [LARGE SCALE GENOMIC DNA]</scope>
    <source>
        <tissue evidence="1">Leaf</tissue>
    </source>
</reference>
<dbReference type="Proteomes" id="UP000607653">
    <property type="component" value="Unassembled WGS sequence"/>
</dbReference>
<evidence type="ECO:0000313" key="1">
    <source>
        <dbReference type="EMBL" id="DAD21564.1"/>
    </source>
</evidence>
<comment type="caution">
    <text evidence="1">The sequence shown here is derived from an EMBL/GenBank/DDBJ whole genome shotgun (WGS) entry which is preliminary data.</text>
</comment>
<protein>
    <submittedName>
        <fullName evidence="1">Uncharacterized protein</fullName>
    </submittedName>
</protein>
<accession>A0A822XJ65</accession>
<evidence type="ECO:0000313" key="2">
    <source>
        <dbReference type="Proteomes" id="UP000607653"/>
    </source>
</evidence>
<organism evidence="1 2">
    <name type="scientific">Nelumbo nucifera</name>
    <name type="common">Sacred lotus</name>
    <dbReference type="NCBI Taxonomy" id="4432"/>
    <lineage>
        <taxon>Eukaryota</taxon>
        <taxon>Viridiplantae</taxon>
        <taxon>Streptophyta</taxon>
        <taxon>Embryophyta</taxon>
        <taxon>Tracheophyta</taxon>
        <taxon>Spermatophyta</taxon>
        <taxon>Magnoliopsida</taxon>
        <taxon>Proteales</taxon>
        <taxon>Nelumbonaceae</taxon>
        <taxon>Nelumbo</taxon>
    </lineage>
</organism>
<name>A0A822XJ65_NELNU</name>
<keyword evidence="2" id="KW-1185">Reference proteome</keyword>
<gene>
    <name evidence="1" type="ORF">HUJ06_023027</name>
</gene>
<sequence>MSRHAYKQGSEAETGSRTGSRKYLVATSPFMDFIISLLFRFGNHLPIDESPSLCPLPSA</sequence>
<dbReference type="AlphaFoldDB" id="A0A822XJ65"/>
<dbReference type="EMBL" id="DUZY01000001">
    <property type="protein sequence ID" value="DAD21564.1"/>
    <property type="molecule type" value="Genomic_DNA"/>
</dbReference>
<proteinExistence type="predicted"/>